<name>A0A844BUC7_9LACT</name>
<dbReference type="EMBL" id="WJQR01000004">
    <property type="protein sequence ID" value="MRI81533.1"/>
    <property type="molecule type" value="Genomic_DNA"/>
</dbReference>
<sequence length="235" mass="26245">MTEILTSNKLIKISKVGLMLLTCVLVTSWQPEIIFANESNSTETEQVVNKNVSFSEVVPYSQFLNYQYLGDGSEFSSQDIIMEYTPDANGIFQVAAFTEAKAVAYVYQIRSSGLYELAFYDNYNVVQDLRYSELANDGNESLILSSDLSVGSSFYSGYQNEKVRTVVDVIDYYVSGNTPYENVVIVSESQHVNGQAIQLNYYIAPNYGIVSVERTYGDGSVARILELVDTQGFLN</sequence>
<protein>
    <submittedName>
        <fullName evidence="1">Uncharacterized protein</fullName>
    </submittedName>
</protein>
<evidence type="ECO:0000313" key="2">
    <source>
        <dbReference type="Proteomes" id="UP000469870"/>
    </source>
</evidence>
<comment type="caution">
    <text evidence="1">The sequence shown here is derived from an EMBL/GenBank/DDBJ whole genome shotgun (WGS) entry which is preliminary data.</text>
</comment>
<accession>A0A844BUC7</accession>
<evidence type="ECO:0000313" key="1">
    <source>
        <dbReference type="EMBL" id="MRI81533.1"/>
    </source>
</evidence>
<organism evidence="1 2">
    <name type="scientific">Fundicoccus ignavus</name>
    <dbReference type="NCBI Taxonomy" id="2664442"/>
    <lineage>
        <taxon>Bacteria</taxon>
        <taxon>Bacillati</taxon>
        <taxon>Bacillota</taxon>
        <taxon>Bacilli</taxon>
        <taxon>Lactobacillales</taxon>
        <taxon>Aerococcaceae</taxon>
        <taxon>Fundicoccus</taxon>
    </lineage>
</organism>
<dbReference type="RefSeq" id="WP_153861857.1">
    <property type="nucleotide sequence ID" value="NZ_WJQR01000004.1"/>
</dbReference>
<gene>
    <name evidence="1" type="ORF">GIY11_05835</name>
</gene>
<reference evidence="1 2" key="1">
    <citation type="submission" date="2019-11" db="EMBL/GenBank/DDBJ databases">
        <title>Characterisation of Fundicoccus ignavus gen. nov. sp. nov., a novel genus of the family Aerococcaceae isolated from bulk tank milk.</title>
        <authorList>
            <person name="Siebert A."/>
            <person name="Huptas C."/>
            <person name="Wenning M."/>
            <person name="Scherer S."/>
            <person name="Doll E.V."/>
        </authorList>
    </citation>
    <scope>NUCLEOTIDE SEQUENCE [LARGE SCALE GENOMIC DNA]</scope>
    <source>
        <strain evidence="1 2">DSM 109653</strain>
    </source>
</reference>
<dbReference type="AlphaFoldDB" id="A0A844BUC7"/>
<dbReference type="Proteomes" id="UP000469870">
    <property type="component" value="Unassembled WGS sequence"/>
</dbReference>
<proteinExistence type="predicted"/>